<name>A0ABT4YNG3_9VIBR</name>
<dbReference type="SUPFAM" id="SSF52540">
    <property type="entry name" value="P-loop containing nucleoside triphosphate hydrolases"/>
    <property type="match status" value="1"/>
</dbReference>
<dbReference type="PANTHER" id="PTHR35894:SF1">
    <property type="entry name" value="PHOSPHORIBULOKINASE _ URIDINE KINASE FAMILY"/>
    <property type="match status" value="1"/>
</dbReference>
<dbReference type="InterPro" id="IPR027417">
    <property type="entry name" value="P-loop_NTPase"/>
</dbReference>
<dbReference type="CDD" id="cd00009">
    <property type="entry name" value="AAA"/>
    <property type="match status" value="1"/>
</dbReference>
<dbReference type="InterPro" id="IPR048809">
    <property type="entry name" value="GspA_C39-like"/>
</dbReference>
<dbReference type="Pfam" id="PF21327">
    <property type="entry name" value="GspA_C39-like"/>
    <property type="match status" value="1"/>
</dbReference>
<dbReference type="Pfam" id="PF01471">
    <property type="entry name" value="PG_binding_1"/>
    <property type="match status" value="1"/>
</dbReference>
<evidence type="ECO:0000313" key="2">
    <source>
        <dbReference type="EMBL" id="MDB1122957.1"/>
    </source>
</evidence>
<dbReference type="Gene3D" id="3.90.70.10">
    <property type="entry name" value="Cysteine proteinases"/>
    <property type="match status" value="1"/>
</dbReference>
<dbReference type="Gene3D" id="3.40.50.300">
    <property type="entry name" value="P-loop containing nucleotide triphosphate hydrolases"/>
    <property type="match status" value="1"/>
</dbReference>
<feature type="domain" description="AAA+ ATPase" evidence="1">
    <location>
        <begin position="42"/>
        <end position="194"/>
    </location>
</feature>
<dbReference type="InterPro" id="IPR049945">
    <property type="entry name" value="AAA_22"/>
</dbReference>
<protein>
    <submittedName>
        <fullName evidence="2">AAA family ATPase</fullName>
    </submittedName>
</protein>
<organism evidence="2 3">
    <name type="scientific">Vibrio algarum</name>
    <dbReference type="NCBI Taxonomy" id="3020714"/>
    <lineage>
        <taxon>Bacteria</taxon>
        <taxon>Pseudomonadati</taxon>
        <taxon>Pseudomonadota</taxon>
        <taxon>Gammaproteobacteria</taxon>
        <taxon>Vibrionales</taxon>
        <taxon>Vibrionaceae</taxon>
        <taxon>Vibrio</taxon>
    </lineage>
</organism>
<dbReference type="EMBL" id="JAQLOI010000001">
    <property type="protein sequence ID" value="MDB1122957.1"/>
    <property type="molecule type" value="Genomic_DNA"/>
</dbReference>
<dbReference type="SMART" id="SM00382">
    <property type="entry name" value="AAA"/>
    <property type="match status" value="1"/>
</dbReference>
<dbReference type="SUPFAM" id="SSF47090">
    <property type="entry name" value="PGBD-like"/>
    <property type="match status" value="1"/>
</dbReference>
<comment type="caution">
    <text evidence="2">The sequence shown here is derived from an EMBL/GenBank/DDBJ whole genome shotgun (WGS) entry which is preliminary data.</text>
</comment>
<dbReference type="InterPro" id="IPR003593">
    <property type="entry name" value="AAA+_ATPase"/>
</dbReference>
<sequence length="532" mass="59710">MYKDYFGFIEMPFSIVPSSRYLFLSSRHREAMGHLQAGLGDGGGFAMLTGEVGTGKTTVSKAMLASLNDDVKAGLILNPTFSENDLLEAICDEFNVKYPENATLKQLTKGIHQYLLENHAKGIQSLLLIDEAQHLSTQVLEQLRLLTNLETDSQKLLKVLLIGQPELQAKLQTAELRQLAQRITGRYHLLPLSDKEVEQYVEFRLQIAGAPRALFSVKALKVIAKYSQGIPRLINLVCDKALLYAYYSGEQEVSVEKVEKACQDVMSFQAPLTQQSQSHTSHSFPSFFSAIMLAIILVGLVFKFNQPIETFVQSHLTPLPVYQSKIEKQESIDDVLADFIKQSQNPINATQILYGLWGIKASVLDADCSLNNAPFYCETRYGNLQSVVAEKRPVVLSLNSEFGDFYAVLYKVYDDKIELINGSQRVLIATDWLNTNWNGEYQTLWYSEIDQVLKINSNGNSVEKLDLLLAKVLGDERLNTRVFNATLENRVKAFQTWQGLSADGVVGKNTLKLLDRMTTEFAPEIILIKEEG</sequence>
<proteinExistence type="predicted"/>
<evidence type="ECO:0000313" key="3">
    <source>
        <dbReference type="Proteomes" id="UP001210678"/>
    </source>
</evidence>
<accession>A0ABT4YNG3</accession>
<dbReference type="InterPro" id="IPR036366">
    <property type="entry name" value="PGBDSf"/>
</dbReference>
<dbReference type="InterPro" id="IPR052026">
    <property type="entry name" value="ExeA_AAA_ATPase_DNA-bind"/>
</dbReference>
<dbReference type="PANTHER" id="PTHR35894">
    <property type="entry name" value="GENERAL SECRETION PATHWAY PROTEIN A-RELATED"/>
    <property type="match status" value="1"/>
</dbReference>
<dbReference type="Gene3D" id="1.10.101.10">
    <property type="entry name" value="PGBD-like superfamily/PGBD"/>
    <property type="match status" value="1"/>
</dbReference>
<dbReference type="Pfam" id="PF13401">
    <property type="entry name" value="AAA_22"/>
    <property type="match status" value="1"/>
</dbReference>
<dbReference type="Proteomes" id="UP001210678">
    <property type="component" value="Unassembled WGS sequence"/>
</dbReference>
<reference evidence="2 3" key="1">
    <citation type="submission" date="2023-01" db="EMBL/GenBank/DDBJ databases">
        <title>Vibrio sp. KJ40-1 sp.nov, isolated from marine algae.</title>
        <authorList>
            <person name="Butt M."/>
            <person name="Kim J.M.J."/>
            <person name="Jeon C.O.C."/>
        </authorList>
    </citation>
    <scope>NUCLEOTIDE SEQUENCE [LARGE SCALE GENOMIC DNA]</scope>
    <source>
        <strain evidence="2 3">KJ40-1</strain>
    </source>
</reference>
<gene>
    <name evidence="2" type="ORF">PGX00_04360</name>
</gene>
<keyword evidence="3" id="KW-1185">Reference proteome</keyword>
<dbReference type="RefSeq" id="WP_272133249.1">
    <property type="nucleotide sequence ID" value="NZ_JAQLOI010000001.1"/>
</dbReference>
<dbReference type="InterPro" id="IPR002477">
    <property type="entry name" value="Peptidoglycan-bd-like"/>
</dbReference>
<dbReference type="InterPro" id="IPR036365">
    <property type="entry name" value="PGBD-like_sf"/>
</dbReference>
<evidence type="ECO:0000259" key="1">
    <source>
        <dbReference type="SMART" id="SM00382"/>
    </source>
</evidence>